<gene>
    <name evidence="2" type="ORF">AY586_01175</name>
</gene>
<accession>A0ABR5VIA6</accession>
<reference evidence="2 3" key="1">
    <citation type="submission" date="2016-02" db="EMBL/GenBank/DDBJ databases">
        <title>Genome sequence of Marichromatium gracile YL-28, a purple sulfur bacterium.</title>
        <authorList>
            <person name="Zhao C."/>
            <person name="Hong X."/>
            <person name="Chen S."/>
            <person name="Yang S."/>
        </authorList>
    </citation>
    <scope>NUCLEOTIDE SEQUENCE [LARGE SCALE GENOMIC DNA]</scope>
    <source>
        <strain evidence="2 3">YL28</strain>
    </source>
</reference>
<comment type="caution">
    <text evidence="2">The sequence shown here is derived from an EMBL/GenBank/DDBJ whole genome shotgun (WGS) entry which is preliminary data.</text>
</comment>
<dbReference type="Proteomes" id="UP000075766">
    <property type="component" value="Unassembled WGS sequence"/>
</dbReference>
<evidence type="ECO:0000256" key="1">
    <source>
        <dbReference type="SAM" id="MobiDB-lite"/>
    </source>
</evidence>
<name>A0ABR5VIA6_MARGR</name>
<organism evidence="2 3">
    <name type="scientific">Marichromatium gracile</name>
    <name type="common">Chromatium gracile</name>
    <dbReference type="NCBI Taxonomy" id="1048"/>
    <lineage>
        <taxon>Bacteria</taxon>
        <taxon>Pseudomonadati</taxon>
        <taxon>Pseudomonadota</taxon>
        <taxon>Gammaproteobacteria</taxon>
        <taxon>Chromatiales</taxon>
        <taxon>Chromatiaceae</taxon>
        <taxon>Marichromatium</taxon>
    </lineage>
</organism>
<proteinExistence type="predicted"/>
<evidence type="ECO:0000313" key="2">
    <source>
        <dbReference type="EMBL" id="KXX65488.1"/>
    </source>
</evidence>
<feature type="region of interest" description="Disordered" evidence="1">
    <location>
        <begin position="28"/>
        <end position="65"/>
    </location>
</feature>
<dbReference type="EMBL" id="LSYU01000033">
    <property type="protein sequence ID" value="KXX65488.1"/>
    <property type="molecule type" value="Genomic_DNA"/>
</dbReference>
<sequence length="65" mass="7300">MEALFDEVIVPQRGAERRLVGLTGRYGLAPLRLTPDPPDRRARPPAARPPGRRDDRDIDQITALK</sequence>
<protein>
    <submittedName>
        <fullName evidence="2">Uncharacterized protein</fullName>
    </submittedName>
</protein>
<keyword evidence="3" id="KW-1185">Reference proteome</keyword>
<dbReference type="RefSeq" id="WP_062273218.1">
    <property type="nucleotide sequence ID" value="NZ_LSYU01000033.1"/>
</dbReference>
<evidence type="ECO:0000313" key="3">
    <source>
        <dbReference type="Proteomes" id="UP000075766"/>
    </source>
</evidence>